<name>A0A1S1MU45_9GAMM</name>
<dbReference type="STRING" id="1859457.BET10_05610"/>
<evidence type="ECO:0000313" key="3">
    <source>
        <dbReference type="Proteomes" id="UP000179786"/>
    </source>
</evidence>
<protein>
    <recommendedName>
        <fullName evidence="1">SnoaL-like domain-containing protein</fullName>
    </recommendedName>
</protein>
<dbReference type="EMBL" id="MKJU01000008">
    <property type="protein sequence ID" value="OHU92400.1"/>
    <property type="molecule type" value="Genomic_DNA"/>
</dbReference>
<dbReference type="Pfam" id="PF12680">
    <property type="entry name" value="SnoaL_2"/>
    <property type="match status" value="1"/>
</dbReference>
<dbReference type="Proteomes" id="UP000179786">
    <property type="component" value="Unassembled WGS sequence"/>
</dbReference>
<dbReference type="AlphaFoldDB" id="A0A1S1MU45"/>
<dbReference type="OrthoDB" id="9810441at2"/>
<reference evidence="2 3" key="1">
    <citation type="submission" date="2016-09" db="EMBL/GenBank/DDBJ databases">
        <title>Pseudoalteromonas amylolytica sp. nov., isolated from the surface seawater.</title>
        <authorList>
            <person name="Wu Y.-H."/>
            <person name="Cheng H."/>
            <person name="Jin X.-B."/>
            <person name="Wang C.-S."/>
            <person name="Xu X.-W."/>
        </authorList>
    </citation>
    <scope>NUCLEOTIDE SEQUENCE [LARGE SCALE GENOMIC DNA]</scope>
    <source>
        <strain evidence="2 3">JW1</strain>
    </source>
</reference>
<gene>
    <name evidence="2" type="ORF">BET10_05610</name>
</gene>
<accession>A0A1S1MU45</accession>
<dbReference type="Gene3D" id="3.10.450.50">
    <property type="match status" value="1"/>
</dbReference>
<evidence type="ECO:0000313" key="2">
    <source>
        <dbReference type="EMBL" id="OHU92400.1"/>
    </source>
</evidence>
<keyword evidence="3" id="KW-1185">Reference proteome</keyword>
<dbReference type="InterPro" id="IPR032710">
    <property type="entry name" value="NTF2-like_dom_sf"/>
</dbReference>
<proteinExistence type="predicted"/>
<evidence type="ECO:0000259" key="1">
    <source>
        <dbReference type="Pfam" id="PF12680"/>
    </source>
</evidence>
<sequence length="116" mass="13555">MENKIIIENMFLIIDSGEFDRLVEVFHPDVVYQRPGYSNIEGLEDLENFYKNVRVVRRGLHTINDLVCEGEKLVCIGAFEGENSKGQSLETRFSDVYQLKDGKISHRETYFFKPYI</sequence>
<organism evidence="2 3">
    <name type="scientific">Pseudoalteromonas amylolytica</name>
    <dbReference type="NCBI Taxonomy" id="1859457"/>
    <lineage>
        <taxon>Bacteria</taxon>
        <taxon>Pseudomonadati</taxon>
        <taxon>Pseudomonadota</taxon>
        <taxon>Gammaproteobacteria</taxon>
        <taxon>Alteromonadales</taxon>
        <taxon>Pseudoalteromonadaceae</taxon>
        <taxon>Pseudoalteromonas</taxon>
    </lineage>
</organism>
<comment type="caution">
    <text evidence="2">The sequence shown here is derived from an EMBL/GenBank/DDBJ whole genome shotgun (WGS) entry which is preliminary data.</text>
</comment>
<dbReference type="InterPro" id="IPR037401">
    <property type="entry name" value="SnoaL-like"/>
</dbReference>
<dbReference type="SUPFAM" id="SSF54427">
    <property type="entry name" value="NTF2-like"/>
    <property type="match status" value="1"/>
</dbReference>
<dbReference type="RefSeq" id="WP_070983520.1">
    <property type="nucleotide sequence ID" value="NZ_MKJU01000008.1"/>
</dbReference>
<feature type="domain" description="SnoaL-like" evidence="1">
    <location>
        <begin position="8"/>
        <end position="105"/>
    </location>
</feature>